<evidence type="ECO:0000313" key="1">
    <source>
        <dbReference type="EMBL" id="AFH19752.1"/>
    </source>
</evidence>
<evidence type="ECO:0000313" key="2">
    <source>
        <dbReference type="Proteomes" id="UP000003754"/>
    </source>
</evidence>
<dbReference type="KEGG" id="vg:14012007"/>
<keyword evidence="2" id="KW-1185">Reference proteome</keyword>
<organism evidence="1 2">
    <name type="scientific">Agrobacterium phage 7-7-1</name>
    <dbReference type="NCBI Taxonomy" id="1161931"/>
    <lineage>
        <taxon>Viruses</taxon>
        <taxon>Duplodnaviria</taxon>
        <taxon>Heunggongvirae</taxon>
        <taxon>Uroviricota</taxon>
        <taxon>Caudoviricetes</taxon>
        <taxon>Schmittlotzvirus</taxon>
        <taxon>Schmittlotzvirus sv771</taxon>
    </lineage>
</organism>
<dbReference type="RefSeq" id="YP_007006510.1">
    <property type="nucleotide sequence ID" value="NC_019519.1"/>
</dbReference>
<protein>
    <submittedName>
        <fullName evidence="1">Uncharacterized protein</fullName>
    </submittedName>
</protein>
<dbReference type="OrthoDB" id="12394at10239"/>
<accession>J7F9E6</accession>
<proteinExistence type="predicted"/>
<gene>
    <name evidence="1" type="ORF">7-7-1_00054</name>
</gene>
<reference evidence="1 2" key="1">
    <citation type="submission" date="2011-12" db="EMBL/GenBank/DDBJ databases">
        <title>The genome sequence of the flagella-specific Agrobacterium bacteriophage 7-7-1.</title>
        <authorList>
            <person name="Schmitt R."/>
            <person name="Van den Bossche A."/>
            <person name="Lavigne R."/>
            <person name="Kropinski A.M."/>
        </authorList>
    </citation>
    <scope>NUCLEOTIDE SEQUENCE [LARGE SCALE GENOMIC DNA]</scope>
</reference>
<dbReference type="GeneID" id="14012007"/>
<dbReference type="Proteomes" id="UP000003754">
    <property type="component" value="Segment"/>
</dbReference>
<name>J7F9E6_9CAUD</name>
<dbReference type="EMBL" id="JQ312117">
    <property type="protein sequence ID" value="AFH19752.1"/>
    <property type="molecule type" value="Genomic_DNA"/>
</dbReference>
<sequence length="240" mass="27190">MQMTKKAQREAEVLENRKAAYVKKVSGLLGHVFDRTLPKAILTAFEAGVTADAFAASVAAKEPVGLCIHPMKVDAVDAMEKNVREAIEKLLAKLAKHDGDIFKAFPYNENWRTRTENDKYDEKLHSHVHTLTKNTDELIEVRAYHRQNFKRVPNPEAIEHFVQQNRDIAAANYDAFICKLVHKVGPDVVSATINGSHIWGNSILTVTKKNGTVERWNTKTIWNTSKLGLSFNQWPTRLMK</sequence>